<evidence type="ECO:0000313" key="2">
    <source>
        <dbReference type="Proteomes" id="UP000499080"/>
    </source>
</evidence>
<reference evidence="1 2" key="1">
    <citation type="journal article" date="2019" name="Sci. Rep.">
        <title>Orb-weaving spider Araneus ventricosus genome elucidates the spidroin gene catalogue.</title>
        <authorList>
            <person name="Kono N."/>
            <person name="Nakamura H."/>
            <person name="Ohtoshi R."/>
            <person name="Moran D.A.P."/>
            <person name="Shinohara A."/>
            <person name="Yoshida Y."/>
            <person name="Fujiwara M."/>
            <person name="Mori M."/>
            <person name="Tomita M."/>
            <person name="Arakawa K."/>
        </authorList>
    </citation>
    <scope>NUCLEOTIDE SEQUENCE [LARGE SCALE GENOMIC DNA]</scope>
</reference>
<dbReference type="AlphaFoldDB" id="A0A4Y2L1U7"/>
<sequence length="105" mass="12193">MKMWSAIEFRSVHEAIHWRTVVVLQRSTSYDLRSQTIMTWLLNLDADFFYAGFDTLVYTVRTNASITKMTEWRRSIYQCLTHGLGSLLGKDLGRGGGPFRTEMPR</sequence>
<keyword evidence="2" id="KW-1185">Reference proteome</keyword>
<protein>
    <submittedName>
        <fullName evidence="1">Uncharacterized protein</fullName>
    </submittedName>
</protein>
<comment type="caution">
    <text evidence="1">The sequence shown here is derived from an EMBL/GenBank/DDBJ whole genome shotgun (WGS) entry which is preliminary data.</text>
</comment>
<evidence type="ECO:0000313" key="1">
    <source>
        <dbReference type="EMBL" id="GBN08568.1"/>
    </source>
</evidence>
<dbReference type="EMBL" id="BGPR01005272">
    <property type="protein sequence ID" value="GBN08568.1"/>
    <property type="molecule type" value="Genomic_DNA"/>
</dbReference>
<organism evidence="1 2">
    <name type="scientific">Araneus ventricosus</name>
    <name type="common">Orbweaver spider</name>
    <name type="synonym">Epeira ventricosa</name>
    <dbReference type="NCBI Taxonomy" id="182803"/>
    <lineage>
        <taxon>Eukaryota</taxon>
        <taxon>Metazoa</taxon>
        <taxon>Ecdysozoa</taxon>
        <taxon>Arthropoda</taxon>
        <taxon>Chelicerata</taxon>
        <taxon>Arachnida</taxon>
        <taxon>Araneae</taxon>
        <taxon>Araneomorphae</taxon>
        <taxon>Entelegynae</taxon>
        <taxon>Araneoidea</taxon>
        <taxon>Araneidae</taxon>
        <taxon>Araneus</taxon>
    </lineage>
</organism>
<proteinExistence type="predicted"/>
<accession>A0A4Y2L1U7</accession>
<dbReference type="Proteomes" id="UP000499080">
    <property type="component" value="Unassembled WGS sequence"/>
</dbReference>
<name>A0A4Y2L1U7_ARAVE</name>
<gene>
    <name evidence="1" type="ORF">AVEN_264849_1</name>
</gene>